<sequence>MNPPLCACSDVQHWLQTKLTTITLAEAYQAFNRHLCECPICRGALYESIRLEWLADHIPSSDCEQCQDLMTDFVTLERHNPLEALQRYPSVWLHLWFCAECLETYTEFVGLLDHEPSLLMPTHWIGPSVAASIAKPSVIERFKPLLTILRSALGGLPTQLELSGAFRNSGAMGYLIRPFGAYTIPPFSGEIHAFAETDGTWTLEVSIEPLRPGSLKAQIGTYSQVCPIPLEGPAVFVAIPQDQLMSPETDLKLSIELADLP</sequence>
<reference evidence="1 2" key="1">
    <citation type="submission" date="2024-02" db="EMBL/GenBank/DDBJ databases">
        <title>Herpetosiphon gulosus NBRC 112829.</title>
        <authorList>
            <person name="Ichikawa N."/>
            <person name="Katano-Makiyama Y."/>
            <person name="Hidaka K."/>
        </authorList>
    </citation>
    <scope>NUCLEOTIDE SEQUENCE [LARGE SCALE GENOMIC DNA]</scope>
    <source>
        <strain evidence="1 2">NBRC 112829</strain>
    </source>
</reference>
<dbReference type="EMBL" id="BAABRU010000006">
    <property type="protein sequence ID" value="GAA5528094.1"/>
    <property type="molecule type" value="Genomic_DNA"/>
</dbReference>
<evidence type="ECO:0000313" key="2">
    <source>
        <dbReference type="Proteomes" id="UP001428290"/>
    </source>
</evidence>
<evidence type="ECO:0008006" key="3">
    <source>
        <dbReference type="Google" id="ProtNLM"/>
    </source>
</evidence>
<dbReference type="Proteomes" id="UP001428290">
    <property type="component" value="Unassembled WGS sequence"/>
</dbReference>
<accession>A0ABP9WYF8</accession>
<name>A0ABP9WYF8_9CHLR</name>
<gene>
    <name evidence="1" type="ORF">Hgul01_01890</name>
</gene>
<proteinExistence type="predicted"/>
<evidence type="ECO:0000313" key="1">
    <source>
        <dbReference type="EMBL" id="GAA5528094.1"/>
    </source>
</evidence>
<keyword evidence="2" id="KW-1185">Reference proteome</keyword>
<protein>
    <recommendedName>
        <fullName evidence="3">Zinc-finger domain-containing protein</fullName>
    </recommendedName>
</protein>
<organism evidence="1 2">
    <name type="scientific">Herpetosiphon gulosus</name>
    <dbReference type="NCBI Taxonomy" id="1973496"/>
    <lineage>
        <taxon>Bacteria</taxon>
        <taxon>Bacillati</taxon>
        <taxon>Chloroflexota</taxon>
        <taxon>Chloroflexia</taxon>
        <taxon>Herpetosiphonales</taxon>
        <taxon>Herpetosiphonaceae</taxon>
        <taxon>Herpetosiphon</taxon>
    </lineage>
</organism>
<comment type="caution">
    <text evidence="1">The sequence shown here is derived from an EMBL/GenBank/DDBJ whole genome shotgun (WGS) entry which is preliminary data.</text>
</comment>